<evidence type="ECO:0000313" key="3">
    <source>
        <dbReference type="Proteomes" id="UP000188268"/>
    </source>
</evidence>
<accession>A0A1R3GVC3</accession>
<dbReference type="EMBL" id="AWWV01013354">
    <property type="protein sequence ID" value="OMO62033.1"/>
    <property type="molecule type" value="Genomic_DNA"/>
</dbReference>
<feature type="compositionally biased region" description="Basic and acidic residues" evidence="1">
    <location>
        <begin position="1"/>
        <end position="16"/>
    </location>
</feature>
<comment type="caution">
    <text evidence="2">The sequence shown here is derived from an EMBL/GenBank/DDBJ whole genome shotgun (WGS) entry which is preliminary data.</text>
</comment>
<proteinExistence type="predicted"/>
<dbReference type="AlphaFoldDB" id="A0A1R3GVC3"/>
<feature type="compositionally biased region" description="Basic and acidic residues" evidence="1">
    <location>
        <begin position="24"/>
        <end position="35"/>
    </location>
</feature>
<reference evidence="2 3" key="1">
    <citation type="submission" date="2013-09" db="EMBL/GenBank/DDBJ databases">
        <title>Corchorus capsularis genome sequencing.</title>
        <authorList>
            <person name="Alam M."/>
            <person name="Haque M.S."/>
            <person name="Islam M.S."/>
            <person name="Emdad E.M."/>
            <person name="Islam M.M."/>
            <person name="Ahmed B."/>
            <person name="Halim A."/>
            <person name="Hossen Q.M.M."/>
            <person name="Hossain M.Z."/>
            <person name="Ahmed R."/>
            <person name="Khan M.M."/>
            <person name="Islam R."/>
            <person name="Rashid M.M."/>
            <person name="Khan S.A."/>
            <person name="Rahman M.S."/>
            <person name="Alam M."/>
        </authorList>
    </citation>
    <scope>NUCLEOTIDE SEQUENCE [LARGE SCALE GENOMIC DNA]</scope>
    <source>
        <strain evidence="3">cv. CVL-1</strain>
        <tissue evidence="2">Whole seedling</tissue>
    </source>
</reference>
<feature type="region of interest" description="Disordered" evidence="1">
    <location>
        <begin position="1"/>
        <end position="52"/>
    </location>
</feature>
<dbReference type="Proteomes" id="UP000188268">
    <property type="component" value="Unassembled WGS sequence"/>
</dbReference>
<evidence type="ECO:0000256" key="1">
    <source>
        <dbReference type="SAM" id="MobiDB-lite"/>
    </source>
</evidence>
<protein>
    <submittedName>
        <fullName evidence="2">Uncharacterized protein</fullName>
    </submittedName>
</protein>
<gene>
    <name evidence="2" type="ORF">CCACVL1_23063</name>
</gene>
<organism evidence="2 3">
    <name type="scientific">Corchorus capsularis</name>
    <name type="common">Jute</name>
    <dbReference type="NCBI Taxonomy" id="210143"/>
    <lineage>
        <taxon>Eukaryota</taxon>
        <taxon>Viridiplantae</taxon>
        <taxon>Streptophyta</taxon>
        <taxon>Embryophyta</taxon>
        <taxon>Tracheophyta</taxon>
        <taxon>Spermatophyta</taxon>
        <taxon>Magnoliopsida</taxon>
        <taxon>eudicotyledons</taxon>
        <taxon>Gunneridae</taxon>
        <taxon>Pentapetalae</taxon>
        <taxon>rosids</taxon>
        <taxon>malvids</taxon>
        <taxon>Malvales</taxon>
        <taxon>Malvaceae</taxon>
        <taxon>Grewioideae</taxon>
        <taxon>Apeibeae</taxon>
        <taxon>Corchorus</taxon>
    </lineage>
</organism>
<sequence>MEERESEMKGKGRDNEMWDWGALNREKESKGKSFELKGGALGESFEADVVQS</sequence>
<keyword evidence="3" id="KW-1185">Reference proteome</keyword>
<dbReference type="Gramene" id="OMO62033">
    <property type="protein sequence ID" value="OMO62033"/>
    <property type="gene ID" value="CCACVL1_23063"/>
</dbReference>
<name>A0A1R3GVC3_COCAP</name>
<evidence type="ECO:0000313" key="2">
    <source>
        <dbReference type="EMBL" id="OMO62033.1"/>
    </source>
</evidence>